<evidence type="ECO:0000313" key="2">
    <source>
        <dbReference type="EMBL" id="MBB4248639.1"/>
    </source>
</evidence>
<comment type="caution">
    <text evidence="2">The sequence shown here is derived from an EMBL/GenBank/DDBJ whole genome shotgun (WGS) entry which is preliminary data.</text>
</comment>
<dbReference type="CDD" id="cd06981">
    <property type="entry name" value="cupin_reut_a1446"/>
    <property type="match status" value="1"/>
</dbReference>
<dbReference type="Gene3D" id="2.60.120.10">
    <property type="entry name" value="Jelly Rolls"/>
    <property type="match status" value="1"/>
</dbReference>
<accession>A0A840GKF8</accession>
<feature type="compositionally biased region" description="Basic and acidic residues" evidence="1">
    <location>
        <begin position="7"/>
        <end position="18"/>
    </location>
</feature>
<dbReference type="Proteomes" id="UP000587070">
    <property type="component" value="Unassembled WGS sequence"/>
</dbReference>
<sequence length="149" mass="15756">MSTPDANSRDAPEARDADSTAPAAVQGNLFAALPTAAEIPAALAAGERFDRLLQRPGLRLERIVSTGQASPPGFWYEQADAEWVVLLTGAATLRFADEAAARSLQAGDWLYIAPGRRHRVESTDAARPSVWLALHFAESGSEGVATAAD</sequence>
<feature type="region of interest" description="Disordered" evidence="1">
    <location>
        <begin position="1"/>
        <end position="21"/>
    </location>
</feature>
<gene>
    <name evidence="2" type="ORF">GGD90_003038</name>
</gene>
<dbReference type="AlphaFoldDB" id="A0A840GKF8"/>
<evidence type="ECO:0000256" key="1">
    <source>
        <dbReference type="SAM" id="MobiDB-lite"/>
    </source>
</evidence>
<evidence type="ECO:0000313" key="3">
    <source>
        <dbReference type="Proteomes" id="UP000587070"/>
    </source>
</evidence>
<protein>
    <submittedName>
        <fullName evidence="2">Cupin 2 domain-containing protein</fullName>
    </submittedName>
</protein>
<dbReference type="RefSeq" id="WP_228273590.1">
    <property type="nucleotide sequence ID" value="NZ_JACIGE010000012.1"/>
</dbReference>
<organism evidence="2 3">
    <name type="scientific">Rhodocyclus tenuis</name>
    <name type="common">Rhodospirillum tenue</name>
    <dbReference type="NCBI Taxonomy" id="1066"/>
    <lineage>
        <taxon>Bacteria</taxon>
        <taxon>Pseudomonadati</taxon>
        <taxon>Pseudomonadota</taxon>
        <taxon>Betaproteobacteria</taxon>
        <taxon>Rhodocyclales</taxon>
        <taxon>Rhodocyclaceae</taxon>
        <taxon>Rhodocyclus</taxon>
    </lineage>
</organism>
<dbReference type="InterPro" id="IPR011051">
    <property type="entry name" value="RmlC_Cupin_sf"/>
</dbReference>
<reference evidence="2 3" key="1">
    <citation type="submission" date="2020-08" db="EMBL/GenBank/DDBJ databases">
        <title>Genome sequencing of Purple Non-Sulfur Bacteria from various extreme environments.</title>
        <authorList>
            <person name="Mayer M."/>
        </authorList>
    </citation>
    <scope>NUCLEOTIDE SEQUENCE [LARGE SCALE GENOMIC DNA]</scope>
    <source>
        <strain evidence="2 3">2761</strain>
    </source>
</reference>
<dbReference type="EMBL" id="JACIGE010000012">
    <property type="protein sequence ID" value="MBB4248639.1"/>
    <property type="molecule type" value="Genomic_DNA"/>
</dbReference>
<dbReference type="SUPFAM" id="SSF51182">
    <property type="entry name" value="RmlC-like cupins"/>
    <property type="match status" value="1"/>
</dbReference>
<keyword evidence="3" id="KW-1185">Reference proteome</keyword>
<proteinExistence type="predicted"/>
<dbReference type="InterPro" id="IPR014710">
    <property type="entry name" value="RmlC-like_jellyroll"/>
</dbReference>
<name>A0A840GKF8_RHOTE</name>